<proteinExistence type="predicted"/>
<protein>
    <recommendedName>
        <fullName evidence="3">VWFA domain-containing protein</fullName>
    </recommendedName>
</protein>
<evidence type="ECO:0000313" key="1">
    <source>
        <dbReference type="EMBL" id="KAJ8612848.1"/>
    </source>
</evidence>
<organism evidence="1 2">
    <name type="scientific">Chrysophaeum taylorii</name>
    <dbReference type="NCBI Taxonomy" id="2483200"/>
    <lineage>
        <taxon>Eukaryota</taxon>
        <taxon>Sar</taxon>
        <taxon>Stramenopiles</taxon>
        <taxon>Ochrophyta</taxon>
        <taxon>Pelagophyceae</taxon>
        <taxon>Pelagomonadales</taxon>
        <taxon>Pelagomonadaceae</taxon>
        <taxon>Chrysophaeum</taxon>
    </lineage>
</organism>
<gene>
    <name evidence="1" type="ORF">CTAYLR_002092</name>
</gene>
<dbReference type="Proteomes" id="UP001230188">
    <property type="component" value="Unassembled WGS sequence"/>
</dbReference>
<reference evidence="1" key="1">
    <citation type="submission" date="2023-01" db="EMBL/GenBank/DDBJ databases">
        <title>Metagenome sequencing of chrysophaentin producing Chrysophaeum taylorii.</title>
        <authorList>
            <person name="Davison J."/>
            <person name="Bewley C."/>
        </authorList>
    </citation>
    <scope>NUCLEOTIDE SEQUENCE</scope>
    <source>
        <strain evidence="1">NIES-1699</strain>
    </source>
</reference>
<dbReference type="SUPFAM" id="SSF53300">
    <property type="entry name" value="vWA-like"/>
    <property type="match status" value="1"/>
</dbReference>
<evidence type="ECO:0000313" key="2">
    <source>
        <dbReference type="Proteomes" id="UP001230188"/>
    </source>
</evidence>
<keyword evidence="2" id="KW-1185">Reference proteome</keyword>
<dbReference type="InterPro" id="IPR036465">
    <property type="entry name" value="vWFA_dom_sf"/>
</dbReference>
<sequence length="359" mass="39426">MTESIPMASKVVAVEELPSNNRPRDEAIDIIRRMGLPQGIAEQILKSTESFPVRYWIVDNSGSMSTGDGHRILTGPGGREGMVTCSRWDELGSAIMWHARLAVELGAYTEFRLLNAPGSGPQIVIAGTTVGSYDPASAEELRCIDELIASTPTGRTPLCAQIRAVTAQVQAQKESLLATGKRACIIVASDGQATDGDLAQALAPLRSLPVWVVVRLCTDDDSVVEYWNSIDEELELDLDVLDDLSGEAAEVTSFSPFLTYAMALHRLREFGTLYKLVDILDERRLSKHELIDLVALIFGDDAREQLPHPSLGFKPFLRALKEVQAGAPPVWDPLRHRHRPWINIKALSRAYGTKACLVM</sequence>
<dbReference type="EMBL" id="JAQMWT010000040">
    <property type="protein sequence ID" value="KAJ8612848.1"/>
    <property type="molecule type" value="Genomic_DNA"/>
</dbReference>
<dbReference type="Gene3D" id="3.40.50.410">
    <property type="entry name" value="von Willebrand factor, type A domain"/>
    <property type="match status" value="1"/>
</dbReference>
<comment type="caution">
    <text evidence="1">The sequence shown here is derived from an EMBL/GenBank/DDBJ whole genome shotgun (WGS) entry which is preliminary data.</text>
</comment>
<dbReference type="AlphaFoldDB" id="A0AAD7UPT2"/>
<evidence type="ECO:0008006" key="3">
    <source>
        <dbReference type="Google" id="ProtNLM"/>
    </source>
</evidence>
<name>A0AAD7UPT2_9STRA</name>
<accession>A0AAD7UPT2</accession>